<reference evidence="1" key="2">
    <citation type="submission" date="2020-07" db="EMBL/GenBank/DDBJ databases">
        <authorList>
            <person name="Vera ALvarez R."/>
            <person name="Arias-Moreno D.M."/>
            <person name="Jimenez-Jacinto V."/>
            <person name="Jimenez-Bremont J.F."/>
            <person name="Swaminathan K."/>
            <person name="Moose S.P."/>
            <person name="Guerrero-Gonzalez M.L."/>
            <person name="Marino-Ramirez L."/>
            <person name="Landsman D."/>
            <person name="Rodriguez-Kessler M."/>
            <person name="Delgado-Sanchez P."/>
        </authorList>
    </citation>
    <scope>NUCLEOTIDE SEQUENCE</scope>
    <source>
        <tissue evidence="1">Cladode</tissue>
    </source>
</reference>
<dbReference type="AlphaFoldDB" id="A0A7C9CIH1"/>
<organism evidence="1">
    <name type="scientific">Opuntia streptacantha</name>
    <name type="common">Prickly pear cactus</name>
    <name type="synonym">Opuntia cardona</name>
    <dbReference type="NCBI Taxonomy" id="393608"/>
    <lineage>
        <taxon>Eukaryota</taxon>
        <taxon>Viridiplantae</taxon>
        <taxon>Streptophyta</taxon>
        <taxon>Embryophyta</taxon>
        <taxon>Tracheophyta</taxon>
        <taxon>Spermatophyta</taxon>
        <taxon>Magnoliopsida</taxon>
        <taxon>eudicotyledons</taxon>
        <taxon>Gunneridae</taxon>
        <taxon>Pentapetalae</taxon>
        <taxon>Caryophyllales</taxon>
        <taxon>Cactineae</taxon>
        <taxon>Cactaceae</taxon>
        <taxon>Opuntioideae</taxon>
        <taxon>Opuntia</taxon>
    </lineage>
</organism>
<name>A0A7C9CIH1_OPUST</name>
<reference evidence="1" key="1">
    <citation type="journal article" date="2013" name="J. Plant Res.">
        <title>Effect of fungi and light on seed germination of three Opuntia species from semiarid lands of central Mexico.</title>
        <authorList>
            <person name="Delgado-Sanchez P."/>
            <person name="Jimenez-Bremont J.F."/>
            <person name="Guerrero-Gonzalez Mde L."/>
            <person name="Flores J."/>
        </authorList>
    </citation>
    <scope>NUCLEOTIDE SEQUENCE</scope>
    <source>
        <tissue evidence="1">Cladode</tissue>
    </source>
</reference>
<proteinExistence type="predicted"/>
<accession>A0A7C9CIH1</accession>
<protein>
    <submittedName>
        <fullName evidence="1">Uncharacterized protein</fullName>
    </submittedName>
</protein>
<sequence length="162" mass="18862">MYSPMRNYDRELSCGFTTINSKTIVNEMETEHEFKQFQHSVSLAVKLGIQATSSYRWWNKRPRVGRGCQVFAIMGKDNTWGAINISNFPAYAFADMWRPMDRDRSDCDRSMFAYGSGFCHDGILHWTPYRHHSKTRHLIAFNGAHGKSECINCPEEEIKRQN</sequence>
<evidence type="ECO:0000313" key="1">
    <source>
        <dbReference type="EMBL" id="MBA4616584.1"/>
    </source>
</evidence>
<dbReference type="EMBL" id="GISG01012369">
    <property type="protein sequence ID" value="MBA4616584.1"/>
    <property type="molecule type" value="Transcribed_RNA"/>
</dbReference>